<keyword evidence="2" id="KW-1185">Reference proteome</keyword>
<dbReference type="PANTHER" id="PTHR34070:SF1">
    <property type="entry name" value="DNA ALKYLATION REPAIR PROTEIN"/>
    <property type="match status" value="1"/>
</dbReference>
<dbReference type="InterPro" id="IPR014825">
    <property type="entry name" value="DNA_alkylation"/>
</dbReference>
<name>A0ABW8AHK4_9ACTN</name>
<organism evidence="1 2">
    <name type="scientific">Spongisporangium articulatum</name>
    <dbReference type="NCBI Taxonomy" id="3362603"/>
    <lineage>
        <taxon>Bacteria</taxon>
        <taxon>Bacillati</taxon>
        <taxon>Actinomycetota</taxon>
        <taxon>Actinomycetes</taxon>
        <taxon>Kineosporiales</taxon>
        <taxon>Kineosporiaceae</taxon>
        <taxon>Spongisporangium</taxon>
    </lineage>
</organism>
<dbReference type="PANTHER" id="PTHR34070">
    <property type="entry name" value="ARMADILLO-TYPE FOLD"/>
    <property type="match status" value="1"/>
</dbReference>
<comment type="caution">
    <text evidence="1">The sequence shown here is derived from an EMBL/GenBank/DDBJ whole genome shotgun (WGS) entry which is preliminary data.</text>
</comment>
<sequence length="226" mass="25242">MLEPVDQVAAELRAAGTPERAEGSKAYLHSELEFFGATVAAVRAAARRARREATTRSEALALVEGLWARPVFELRLAAALVLVDAVPQLEARDLAVVEGLVRESHTWALVDVLAGDCAGPLVTRLEADGADLTPVLDRWAVDEDFWVRRCALLVHERALRAGAGDWARFTRYADAMLEEREFFIRKAIGWVLRSASKRRPDLVRAWVEPRLERMSGVTRREAVKYL</sequence>
<gene>
    <name evidence="1" type="ORF">ACIB24_02030</name>
</gene>
<dbReference type="RefSeq" id="WP_398274402.1">
    <property type="nucleotide sequence ID" value="NZ_JBITLV010000001.1"/>
</dbReference>
<proteinExistence type="predicted"/>
<accession>A0ABW8AHK4</accession>
<dbReference type="EMBL" id="JBITLV010000001">
    <property type="protein sequence ID" value="MFI7585836.1"/>
    <property type="molecule type" value="Genomic_DNA"/>
</dbReference>
<dbReference type="InterPro" id="IPR016024">
    <property type="entry name" value="ARM-type_fold"/>
</dbReference>
<protein>
    <submittedName>
        <fullName evidence="1">DNA alkylation repair protein</fullName>
    </submittedName>
</protein>
<evidence type="ECO:0000313" key="1">
    <source>
        <dbReference type="EMBL" id="MFI7585836.1"/>
    </source>
</evidence>
<dbReference type="SUPFAM" id="SSF48371">
    <property type="entry name" value="ARM repeat"/>
    <property type="match status" value="1"/>
</dbReference>
<reference evidence="1 2" key="1">
    <citation type="submission" date="2024-10" db="EMBL/GenBank/DDBJ databases">
        <title>The Natural Products Discovery Center: Release of the First 8490 Sequenced Strains for Exploring Actinobacteria Biosynthetic Diversity.</title>
        <authorList>
            <person name="Kalkreuter E."/>
            <person name="Kautsar S.A."/>
            <person name="Yang D."/>
            <person name="Bader C.D."/>
            <person name="Teijaro C.N."/>
            <person name="Fluegel L."/>
            <person name="Davis C.M."/>
            <person name="Simpson J.R."/>
            <person name="Lauterbach L."/>
            <person name="Steele A.D."/>
            <person name="Gui C."/>
            <person name="Meng S."/>
            <person name="Li G."/>
            <person name="Viehrig K."/>
            <person name="Ye F."/>
            <person name="Su P."/>
            <person name="Kiefer A.F."/>
            <person name="Nichols A."/>
            <person name="Cepeda A.J."/>
            <person name="Yan W."/>
            <person name="Fan B."/>
            <person name="Jiang Y."/>
            <person name="Adhikari A."/>
            <person name="Zheng C.-J."/>
            <person name="Schuster L."/>
            <person name="Cowan T.M."/>
            <person name="Smanski M.J."/>
            <person name="Chevrette M.G."/>
            <person name="De Carvalho L.P.S."/>
            <person name="Shen B."/>
        </authorList>
    </citation>
    <scope>NUCLEOTIDE SEQUENCE [LARGE SCALE GENOMIC DNA]</scope>
    <source>
        <strain evidence="1 2">NPDC049639</strain>
    </source>
</reference>
<dbReference type="Gene3D" id="1.25.10.90">
    <property type="match status" value="1"/>
</dbReference>
<dbReference type="Proteomes" id="UP001612915">
    <property type="component" value="Unassembled WGS sequence"/>
</dbReference>
<evidence type="ECO:0000313" key="2">
    <source>
        <dbReference type="Proteomes" id="UP001612915"/>
    </source>
</evidence>
<dbReference type="Pfam" id="PF08713">
    <property type="entry name" value="DNA_alkylation"/>
    <property type="match status" value="1"/>
</dbReference>